<keyword evidence="5" id="KW-0809">Transit peptide</keyword>
<proteinExistence type="inferred from homology"/>
<dbReference type="AlphaFoldDB" id="A0A1Y6CVX5"/>
<evidence type="ECO:0000256" key="3">
    <source>
        <dbReference type="ARBA" id="ARBA00022801"/>
    </source>
</evidence>
<keyword evidence="2" id="KW-0444">Lipid biosynthesis</keyword>
<evidence type="ECO:0000256" key="2">
    <source>
        <dbReference type="ARBA" id="ARBA00022516"/>
    </source>
</evidence>
<dbReference type="PANTHER" id="PTHR31727">
    <property type="entry name" value="OLEOYL-ACYL CARRIER PROTEIN THIOESTERASE 1, CHLOROPLASTIC"/>
    <property type="match status" value="1"/>
</dbReference>
<keyword evidence="7" id="KW-0275">Fatty acid biosynthesis</keyword>
<keyword evidence="12" id="KW-1185">Reference proteome</keyword>
<keyword evidence="3" id="KW-0378">Hydrolase</keyword>
<evidence type="ECO:0000256" key="4">
    <source>
        <dbReference type="ARBA" id="ARBA00022832"/>
    </source>
</evidence>
<sequence>MSSPARHRSLFPVRVYEAGPGGRATLPTLANWLQQAAAEHATVLGLGMARMVEAGLFWVMARQYVEIAELPPAEERVTVETWPQQLQRGAFRRRYRVTGADGRPLAEAVALWMVFDPVTRAAVPAPDWMAARVTVDGGEALAFPSRTVPALKQATRETELLSRHSDLDANGHVNNALIAAWLLEPLAGEPGRLASLDVIFRSEVAAGRHLTVGAGEAAPGRWRLALTEGDGREHARAEAVFVGQTRSPGQMARPQGSGSAPASQP</sequence>
<evidence type="ECO:0000313" key="12">
    <source>
        <dbReference type="Proteomes" id="UP000192917"/>
    </source>
</evidence>
<dbReference type="GO" id="GO:0016297">
    <property type="term" value="F:fatty acyl-[ACP] hydrolase activity"/>
    <property type="evidence" value="ECO:0007669"/>
    <property type="project" value="InterPro"/>
</dbReference>
<dbReference type="GO" id="GO:0000036">
    <property type="term" value="F:acyl carrier activity"/>
    <property type="evidence" value="ECO:0007669"/>
    <property type="project" value="TreeGrafter"/>
</dbReference>
<gene>
    <name evidence="11" type="ORF">SAMN05428998_13852</name>
</gene>
<evidence type="ECO:0000256" key="6">
    <source>
        <dbReference type="ARBA" id="ARBA00023098"/>
    </source>
</evidence>
<keyword evidence="4" id="KW-0276">Fatty acid metabolism</keyword>
<dbReference type="InterPro" id="IPR045023">
    <property type="entry name" value="FATA/B"/>
</dbReference>
<dbReference type="Pfam" id="PF20791">
    <property type="entry name" value="Acyl-ACP_TE_C"/>
    <property type="match status" value="1"/>
</dbReference>
<dbReference type="Pfam" id="PF01643">
    <property type="entry name" value="Acyl-ACP_TE"/>
    <property type="match status" value="1"/>
</dbReference>
<feature type="domain" description="Acyl-ACP thioesterase N-terminal hotdog" evidence="9">
    <location>
        <begin position="7"/>
        <end position="126"/>
    </location>
</feature>
<evidence type="ECO:0000313" key="11">
    <source>
        <dbReference type="EMBL" id="SMF78549.1"/>
    </source>
</evidence>
<comment type="similarity">
    <text evidence="1">Belongs to the acyl-ACP thioesterase family.</text>
</comment>
<accession>A0A1Y6CVX5</accession>
<organism evidence="11 12">
    <name type="scientific">Tistlia consotensis USBA 355</name>
    <dbReference type="NCBI Taxonomy" id="560819"/>
    <lineage>
        <taxon>Bacteria</taxon>
        <taxon>Pseudomonadati</taxon>
        <taxon>Pseudomonadota</taxon>
        <taxon>Alphaproteobacteria</taxon>
        <taxon>Rhodospirillales</taxon>
        <taxon>Rhodovibrionaceae</taxon>
        <taxon>Tistlia</taxon>
    </lineage>
</organism>
<evidence type="ECO:0000256" key="5">
    <source>
        <dbReference type="ARBA" id="ARBA00022946"/>
    </source>
</evidence>
<evidence type="ECO:0000256" key="8">
    <source>
        <dbReference type="SAM" id="MobiDB-lite"/>
    </source>
</evidence>
<dbReference type="EMBL" id="FWZX01000038">
    <property type="protein sequence ID" value="SMF78549.1"/>
    <property type="molecule type" value="Genomic_DNA"/>
</dbReference>
<feature type="domain" description="Acyl-ACP thioesterase-like C-terminal" evidence="10">
    <location>
        <begin position="153"/>
        <end position="212"/>
    </location>
</feature>
<dbReference type="InterPro" id="IPR002864">
    <property type="entry name" value="Acyl-ACP_thioesterase_NHD"/>
</dbReference>
<dbReference type="SUPFAM" id="SSF54637">
    <property type="entry name" value="Thioesterase/thiol ester dehydrase-isomerase"/>
    <property type="match status" value="2"/>
</dbReference>
<dbReference type="InterPro" id="IPR049427">
    <property type="entry name" value="Acyl-ACP_TE_C"/>
</dbReference>
<dbReference type="PANTHER" id="PTHR31727:SF6">
    <property type="entry name" value="OLEOYL-ACYL CARRIER PROTEIN THIOESTERASE 1, CHLOROPLASTIC"/>
    <property type="match status" value="1"/>
</dbReference>
<evidence type="ECO:0000256" key="1">
    <source>
        <dbReference type="ARBA" id="ARBA00006500"/>
    </source>
</evidence>
<evidence type="ECO:0000256" key="7">
    <source>
        <dbReference type="ARBA" id="ARBA00023160"/>
    </source>
</evidence>
<keyword evidence="6" id="KW-0443">Lipid metabolism</keyword>
<dbReference type="CDD" id="cd00586">
    <property type="entry name" value="4HBT"/>
    <property type="match status" value="1"/>
</dbReference>
<reference evidence="11 12" key="1">
    <citation type="submission" date="2017-04" db="EMBL/GenBank/DDBJ databases">
        <authorList>
            <person name="Afonso C.L."/>
            <person name="Miller P.J."/>
            <person name="Scott M.A."/>
            <person name="Spackman E."/>
            <person name="Goraichik I."/>
            <person name="Dimitrov K.M."/>
            <person name="Suarez D.L."/>
            <person name="Swayne D.E."/>
        </authorList>
    </citation>
    <scope>NUCLEOTIDE SEQUENCE [LARGE SCALE GENOMIC DNA]</scope>
    <source>
        <strain evidence="11 12">USBA 355</strain>
    </source>
</reference>
<dbReference type="Gene3D" id="3.10.129.10">
    <property type="entry name" value="Hotdog Thioesterase"/>
    <property type="match status" value="1"/>
</dbReference>
<dbReference type="RefSeq" id="WP_085126198.1">
    <property type="nucleotide sequence ID" value="NZ_FWZX01000038.1"/>
</dbReference>
<evidence type="ECO:0000259" key="9">
    <source>
        <dbReference type="Pfam" id="PF01643"/>
    </source>
</evidence>
<evidence type="ECO:0000259" key="10">
    <source>
        <dbReference type="Pfam" id="PF20791"/>
    </source>
</evidence>
<protein>
    <submittedName>
        <fullName evidence="11">Acyl-ACP thioesterase</fullName>
    </submittedName>
</protein>
<feature type="compositionally biased region" description="Polar residues" evidence="8">
    <location>
        <begin position="256"/>
        <end position="265"/>
    </location>
</feature>
<dbReference type="Proteomes" id="UP000192917">
    <property type="component" value="Unassembled WGS sequence"/>
</dbReference>
<dbReference type="STRING" id="560819.SAMN05428998_13852"/>
<dbReference type="InterPro" id="IPR029069">
    <property type="entry name" value="HotDog_dom_sf"/>
</dbReference>
<name>A0A1Y6CVX5_9PROT</name>
<feature type="region of interest" description="Disordered" evidence="8">
    <location>
        <begin position="242"/>
        <end position="265"/>
    </location>
</feature>